<evidence type="ECO:0000256" key="1">
    <source>
        <dbReference type="SAM" id="MobiDB-lite"/>
    </source>
</evidence>
<sequence length="80" mass="8319">MTQLRYFHVPRSEPASGPKARSAHRTKPPLPGSAAASSAVTSDSGTPHAKGKTRKPRSVKSGPAARTARSEPYGPPATSK</sequence>
<evidence type="ECO:0000313" key="2">
    <source>
        <dbReference type="EMBL" id="JAD94566.1"/>
    </source>
</evidence>
<reference evidence="2" key="2">
    <citation type="journal article" date="2015" name="Data Brief">
        <title>Shoot transcriptome of the giant reed, Arundo donax.</title>
        <authorList>
            <person name="Barrero R.A."/>
            <person name="Guerrero F.D."/>
            <person name="Moolhuijzen P."/>
            <person name="Goolsby J.A."/>
            <person name="Tidwell J."/>
            <person name="Bellgard S.E."/>
            <person name="Bellgard M.I."/>
        </authorList>
    </citation>
    <scope>NUCLEOTIDE SEQUENCE</scope>
    <source>
        <tissue evidence="2">Shoot tissue taken approximately 20 cm above the soil surface</tissue>
    </source>
</reference>
<accession>A0A0A9E3F8</accession>
<dbReference type="AlphaFoldDB" id="A0A0A9E3F8"/>
<organism evidence="2">
    <name type="scientific">Arundo donax</name>
    <name type="common">Giant reed</name>
    <name type="synonym">Donax arundinaceus</name>
    <dbReference type="NCBI Taxonomy" id="35708"/>
    <lineage>
        <taxon>Eukaryota</taxon>
        <taxon>Viridiplantae</taxon>
        <taxon>Streptophyta</taxon>
        <taxon>Embryophyta</taxon>
        <taxon>Tracheophyta</taxon>
        <taxon>Spermatophyta</taxon>
        <taxon>Magnoliopsida</taxon>
        <taxon>Liliopsida</taxon>
        <taxon>Poales</taxon>
        <taxon>Poaceae</taxon>
        <taxon>PACMAD clade</taxon>
        <taxon>Arundinoideae</taxon>
        <taxon>Arundineae</taxon>
        <taxon>Arundo</taxon>
    </lineage>
</organism>
<name>A0A0A9E3F8_ARUDO</name>
<protein>
    <submittedName>
        <fullName evidence="2">Uncharacterized protein</fullName>
    </submittedName>
</protein>
<reference evidence="2" key="1">
    <citation type="submission" date="2014-09" db="EMBL/GenBank/DDBJ databases">
        <authorList>
            <person name="Magalhaes I.L.F."/>
            <person name="Oliveira U."/>
            <person name="Santos F.R."/>
            <person name="Vidigal T.H.D.A."/>
            <person name="Brescovit A.D."/>
            <person name="Santos A.J."/>
        </authorList>
    </citation>
    <scope>NUCLEOTIDE SEQUENCE</scope>
    <source>
        <tissue evidence="2">Shoot tissue taken approximately 20 cm above the soil surface</tissue>
    </source>
</reference>
<proteinExistence type="predicted"/>
<feature type="compositionally biased region" description="Basic residues" evidence="1">
    <location>
        <begin position="49"/>
        <end position="58"/>
    </location>
</feature>
<feature type="region of interest" description="Disordered" evidence="1">
    <location>
        <begin position="1"/>
        <end position="80"/>
    </location>
</feature>
<dbReference type="EMBL" id="GBRH01203329">
    <property type="protein sequence ID" value="JAD94566.1"/>
    <property type="molecule type" value="Transcribed_RNA"/>
</dbReference>